<protein>
    <submittedName>
        <fullName evidence="1">Uncharacterized protein</fullName>
    </submittedName>
</protein>
<evidence type="ECO:0000313" key="1">
    <source>
        <dbReference type="EMBL" id="MDQ0417400.1"/>
    </source>
</evidence>
<keyword evidence="2" id="KW-1185">Reference proteome</keyword>
<dbReference type="AlphaFoldDB" id="A0AAJ1WS80"/>
<dbReference type="EMBL" id="JAUSUV010000006">
    <property type="protein sequence ID" value="MDQ0417400.1"/>
    <property type="molecule type" value="Genomic_DNA"/>
</dbReference>
<reference evidence="1 2" key="1">
    <citation type="submission" date="2023-07" db="EMBL/GenBank/DDBJ databases">
        <title>Genomic Encyclopedia of Type Strains, Phase IV (KMG-IV): sequencing the most valuable type-strain genomes for metagenomic binning, comparative biology and taxonomic classification.</title>
        <authorList>
            <person name="Goeker M."/>
        </authorList>
    </citation>
    <scope>NUCLEOTIDE SEQUENCE [LARGE SCALE GENOMIC DNA]</scope>
    <source>
        <strain evidence="1 2">DSM 46876</strain>
    </source>
</reference>
<comment type="caution">
    <text evidence="1">The sequence shown here is derived from an EMBL/GenBank/DDBJ whole genome shotgun (WGS) entry which is preliminary data.</text>
</comment>
<organism evidence="1 2">
    <name type="scientific">Croceifilum oryzae</name>
    <dbReference type="NCBI Taxonomy" id="1553429"/>
    <lineage>
        <taxon>Bacteria</taxon>
        <taxon>Bacillati</taxon>
        <taxon>Bacillota</taxon>
        <taxon>Bacilli</taxon>
        <taxon>Bacillales</taxon>
        <taxon>Thermoactinomycetaceae</taxon>
        <taxon>Croceifilum</taxon>
    </lineage>
</organism>
<sequence length="49" mass="5709">MDVPKKLDYRREVEAMLRSYPWLLRAVEEANQNELPSTTSHYGGWNSGI</sequence>
<dbReference type="Proteomes" id="UP001238450">
    <property type="component" value="Unassembled WGS sequence"/>
</dbReference>
<evidence type="ECO:0000313" key="2">
    <source>
        <dbReference type="Proteomes" id="UP001238450"/>
    </source>
</evidence>
<name>A0AAJ1WS80_9BACL</name>
<proteinExistence type="predicted"/>
<gene>
    <name evidence="1" type="ORF">J2Z48_001573</name>
</gene>
<accession>A0AAJ1WS80</accession>